<keyword evidence="3" id="KW-1185">Reference proteome</keyword>
<protein>
    <submittedName>
        <fullName evidence="2">Uncharacterized protein</fullName>
    </submittedName>
</protein>
<comment type="caution">
    <text evidence="2">The sequence shown here is derived from an EMBL/GenBank/DDBJ whole genome shotgun (WGS) entry which is preliminary data.</text>
</comment>
<reference evidence="2" key="1">
    <citation type="submission" date="2020-10" db="EMBL/GenBank/DDBJ databases">
        <authorList>
            <person name="Han B."/>
            <person name="Lu T."/>
            <person name="Zhao Q."/>
            <person name="Huang X."/>
            <person name="Zhao Y."/>
        </authorList>
    </citation>
    <scope>NUCLEOTIDE SEQUENCE</scope>
</reference>
<evidence type="ECO:0000313" key="3">
    <source>
        <dbReference type="Proteomes" id="UP000604825"/>
    </source>
</evidence>
<evidence type="ECO:0000313" key="2">
    <source>
        <dbReference type="EMBL" id="CAD6272270.1"/>
    </source>
</evidence>
<feature type="compositionally biased region" description="Basic residues" evidence="1">
    <location>
        <begin position="56"/>
        <end position="65"/>
    </location>
</feature>
<feature type="region of interest" description="Disordered" evidence="1">
    <location>
        <begin position="46"/>
        <end position="83"/>
    </location>
</feature>
<sequence length="83" mass="8618">MENNNARSNPQPPPGNQVACIPPDSSLLIYPNLLCIGESVGYPAVGPAEKGGAAGGKKKGSRRRATSSMRGEPSFIEGCCVPY</sequence>
<dbReference type="AlphaFoldDB" id="A0A811RR99"/>
<gene>
    <name evidence="2" type="ORF">NCGR_LOCUS55545</name>
</gene>
<accession>A0A811RR99</accession>
<evidence type="ECO:0000256" key="1">
    <source>
        <dbReference type="SAM" id="MobiDB-lite"/>
    </source>
</evidence>
<dbReference type="EMBL" id="CAJGYO010000016">
    <property type="protein sequence ID" value="CAD6272270.1"/>
    <property type="molecule type" value="Genomic_DNA"/>
</dbReference>
<proteinExistence type="predicted"/>
<dbReference type="Proteomes" id="UP000604825">
    <property type="component" value="Unassembled WGS sequence"/>
</dbReference>
<name>A0A811RR99_9POAL</name>
<organism evidence="2 3">
    <name type="scientific">Miscanthus lutarioriparius</name>
    <dbReference type="NCBI Taxonomy" id="422564"/>
    <lineage>
        <taxon>Eukaryota</taxon>
        <taxon>Viridiplantae</taxon>
        <taxon>Streptophyta</taxon>
        <taxon>Embryophyta</taxon>
        <taxon>Tracheophyta</taxon>
        <taxon>Spermatophyta</taxon>
        <taxon>Magnoliopsida</taxon>
        <taxon>Liliopsida</taxon>
        <taxon>Poales</taxon>
        <taxon>Poaceae</taxon>
        <taxon>PACMAD clade</taxon>
        <taxon>Panicoideae</taxon>
        <taxon>Andropogonodae</taxon>
        <taxon>Andropogoneae</taxon>
        <taxon>Saccharinae</taxon>
        <taxon>Miscanthus</taxon>
    </lineage>
</organism>